<feature type="region of interest" description="Disordered" evidence="1">
    <location>
        <begin position="212"/>
        <end position="284"/>
    </location>
</feature>
<evidence type="ECO:0000313" key="3">
    <source>
        <dbReference type="Proteomes" id="UP000186817"/>
    </source>
</evidence>
<organism evidence="2 3">
    <name type="scientific">Symbiodinium microadriaticum</name>
    <name type="common">Dinoflagellate</name>
    <name type="synonym">Zooxanthella microadriatica</name>
    <dbReference type="NCBI Taxonomy" id="2951"/>
    <lineage>
        <taxon>Eukaryota</taxon>
        <taxon>Sar</taxon>
        <taxon>Alveolata</taxon>
        <taxon>Dinophyceae</taxon>
        <taxon>Suessiales</taxon>
        <taxon>Symbiodiniaceae</taxon>
        <taxon>Symbiodinium</taxon>
    </lineage>
</organism>
<feature type="compositionally biased region" description="Low complexity" evidence="1">
    <location>
        <begin position="270"/>
        <end position="284"/>
    </location>
</feature>
<reference evidence="2 3" key="1">
    <citation type="submission" date="2016-02" db="EMBL/GenBank/DDBJ databases">
        <title>Genome analysis of coral dinoflagellate symbionts highlights evolutionary adaptations to a symbiotic lifestyle.</title>
        <authorList>
            <person name="Aranda M."/>
            <person name="Li Y."/>
            <person name="Liew Y.J."/>
            <person name="Baumgarten S."/>
            <person name="Simakov O."/>
            <person name="Wilson M."/>
            <person name="Piel J."/>
            <person name="Ashoor H."/>
            <person name="Bougouffa S."/>
            <person name="Bajic V.B."/>
            <person name="Ryu T."/>
            <person name="Ravasi T."/>
            <person name="Bayer T."/>
            <person name="Micklem G."/>
            <person name="Kim H."/>
            <person name="Bhak J."/>
            <person name="Lajeunesse T.C."/>
            <person name="Voolstra C.R."/>
        </authorList>
    </citation>
    <scope>NUCLEOTIDE SEQUENCE [LARGE SCALE GENOMIC DNA]</scope>
    <source>
        <strain evidence="2 3">CCMP2467</strain>
    </source>
</reference>
<dbReference type="Proteomes" id="UP000186817">
    <property type="component" value="Unassembled WGS sequence"/>
</dbReference>
<comment type="caution">
    <text evidence="2">The sequence shown here is derived from an EMBL/GenBank/DDBJ whole genome shotgun (WGS) entry which is preliminary data.</text>
</comment>
<dbReference type="SUPFAM" id="SSF56349">
    <property type="entry name" value="DNA breaking-rejoining enzymes"/>
    <property type="match status" value="1"/>
</dbReference>
<name>A0A1Q9E9S5_SYMMI</name>
<dbReference type="InterPro" id="IPR013762">
    <property type="entry name" value="Integrase-like_cat_sf"/>
</dbReference>
<dbReference type="Gene3D" id="1.10.443.10">
    <property type="entry name" value="Intergrase catalytic core"/>
    <property type="match status" value="1"/>
</dbReference>
<dbReference type="EMBL" id="LSRX01000217">
    <property type="protein sequence ID" value="OLQ04175.1"/>
    <property type="molecule type" value="Genomic_DNA"/>
</dbReference>
<proteinExistence type="predicted"/>
<evidence type="ECO:0000256" key="1">
    <source>
        <dbReference type="SAM" id="MobiDB-lite"/>
    </source>
</evidence>
<keyword evidence="3" id="KW-1185">Reference proteome</keyword>
<dbReference type="OrthoDB" id="432868at2759"/>
<feature type="region of interest" description="Disordered" evidence="1">
    <location>
        <begin position="509"/>
        <end position="532"/>
    </location>
</feature>
<dbReference type="GO" id="GO:0006310">
    <property type="term" value="P:DNA recombination"/>
    <property type="evidence" value="ECO:0007669"/>
    <property type="project" value="InterPro"/>
</dbReference>
<evidence type="ECO:0000313" key="2">
    <source>
        <dbReference type="EMBL" id="OLQ04175.1"/>
    </source>
</evidence>
<gene>
    <name evidence="2" type="ORF">AK812_SmicGene12806</name>
</gene>
<dbReference type="GO" id="GO:0003677">
    <property type="term" value="F:DNA binding"/>
    <property type="evidence" value="ECO:0007669"/>
    <property type="project" value="InterPro"/>
</dbReference>
<dbReference type="InterPro" id="IPR011010">
    <property type="entry name" value="DNA_brk_join_enz"/>
</dbReference>
<feature type="compositionally biased region" description="Low complexity" evidence="1">
    <location>
        <begin position="510"/>
        <end position="521"/>
    </location>
</feature>
<dbReference type="GO" id="GO:0015074">
    <property type="term" value="P:DNA integration"/>
    <property type="evidence" value="ECO:0007669"/>
    <property type="project" value="InterPro"/>
</dbReference>
<protein>
    <submittedName>
        <fullName evidence="2">Uncharacterized protein</fullName>
    </submittedName>
</protein>
<sequence length="1931" mass="210703">MMELSSVEALADGALTFLALSWPDEGRTSNLLEAIAIPILKRQEGLLLCIPCGFLALSVLDAGAEADALATVGHSRQVKVPFGMADEQGSEQPVDLEASVLLVDFGSGVLPLLRELGEEFGGDSVFPFILHQPDATPLSDDLLGAAREWLADAPHDRLAFYSAQEELPPVQVKPKGKRSPQAKKRVTTADLAAQMTHLTTLLPQLTEQLTTMQSRQDALEKQVQGQPAQAEAPKLPHQQHFVPPKGPGITLGKQASLLGPPPRTRPPQEALPSPAAGVGPLPLAASPVIDGPQEPFQSALLQQSQALSALVGHLVAQQEGGLSDLTASSSSSIGAKGAARREKLQAALASRSGDFFLSVLQAAARRMQPSQPIPASLGECSSQVSMCQYLERFGTFSGQREAGYTMWCLAHVMDCLAQEDIAGAREFLALTFVAMDQAAIDGGRWDFAWLLTLLEEPPMQMFRGRGQVANPRTRAFSPLSPVSWTTCALQYLKEVDLISTRRLETLGHQRAPAATPAADDVPAPPAKPRRAPKRVMHRRLLHLVCIGLNFLYAGCVPIPLAALQRPPNAAQQRLVAHVGRHLKAFGASVNEFALPDSGRRNPQLIARLSELVAFLSAASANTGDAYADLSGTAVPTHNDAFPGLEPFRDPGPFLSDELFMAFKEPRSLLHGGPDFVPVWTRESPRETAALASLWDGFGLLHLEHAQLRVSESYRLARAFNSYKSPDKDRMIIDRRGQNYAESRLAGPSLFIPVGPMLNVIEADPLHERVLCSVTDRKDFYHQFPKASLTALGPALPSSWLCQTSAFARLRSARPSSREQRLDCFSSQPADDSRNPLLFEEGSLLVCFRAIGQGDHLGVEFGSAAHGALLESVGLLSDAERLCSNKPFKGDRCAQGLVIDDFFSVCVQRDDDKAEPVCNEHIRRAKAAYQREALAGSDDKDVWGEPVAKVAGAEINSSREVRNLGLITLASPACKRLALAVVSLEAARFSQITDSLMLSLLGSWTSTLLFRRPLMSVLRAAFEVVPWGSLQSGSPRLCPLPRSAAEELVLLSVLCPLAAAELSAPISPTVHATDASEHKGGYVSAPAGLSLARALWRTASKKGGYSRLWSREEATLARFTDREVFDLRLVKDEVACHPGRPLAYYFDFIEVGLQQGAVSTCLSQLGLRTGPTISFALSPAYDLISVRTIEWLIHLMRQRKLRSLLIVPPVFDFAAGSWPSWRSTGEPKGRPPLSKRTAFSNALALRCLSLAFAALQFQVVFVLVQPTTSVMCHLPEWERLCSLGASQFASCTRSSGPCSCAHLFLAAGIDLSPIGRLCDCAPSFVQPGAASSRSSAFLSPVLASALAHEFSCALRRVSHVDSQTRLSTAGLENLVLNDVVLSLPWHTGDDWHWRSSAHINILEAASILRLLKRLAASAPSRVVVLVDSSVAFHACAKGRSPSRGLTPVLRKIGAVCLASGLFPSYHFVPTRLNPGDCPTRDLPLPPVAPSSFWPSLSADELYEGLALPKLRRWAANWARLLCLLTGVPPGFKPHLGWRVLRRTAKSFDSSLGYPGEGPSFRVFRVFLVSWVAVAAPSHGLRPRNAADERRSRSRAATVLTEGRPVQPVTQKRRDKLLQAFQDWLQQQGASFAELLELEPHVTKRLNNWLVLYGRQLFEAGWPYSHFSEVINAVSVREPALRRSLQPAWNLAFTWLREEPHSHHVALPWQVLLAAVTTALMWGWPRVAGVLALTFGALMRIGETLASRRSDLLLPEDVGHTVSYCLVSIQEPKTRFKAARHQSTRLDQPDLLAVVRLAFAGLAFGCKLWPYSASTLRSRFDAIMSRLGTDRWEGQGKSKLDLGSLRAGGATWLLQCSEDAELVRRRGRWLNSRTMEIYIQEISSLQFLHKLSSHSRCLLFSLLESFPEVLRQTAALQTSSTPTSAWFARFSGG</sequence>
<accession>A0A1Q9E9S5</accession>